<sequence length="322" mass="37529">MIDGNNKVLTLGVQPDEMEFVQEKFAVSGIVSDVTYQYEAVLAACGDIVIIVKDRIPAKAWKDIQSYRLEAGSVDDTVYYTFSLEQWLEAITVYRDEKALMKEWRQWWQNIHPEYDKFNPDGVVDYGRYFTMPDGKRILVILKETNELATSLSDFLFCGGSRTYYKTWNNVARWMNVIFQDEFIEYVPRAVLDDAVHNFAVMNIKKYAGGNTADKSEVKRIAKDDRVLLARQIRLYKPDLIITGGWNLVSDFVHDILLKEPKSNWYNPEKRADEAEPNLWYYWTKNARTGKKTLVVSMPHPNRTAIKWVLELQKVLHKEFGK</sequence>
<gene>
    <name evidence="1" type="ORF">KTH89_08285</name>
</gene>
<evidence type="ECO:0000313" key="1">
    <source>
        <dbReference type="EMBL" id="MBU9736533.1"/>
    </source>
</evidence>
<dbReference type="Proteomes" id="UP000712157">
    <property type="component" value="Unassembled WGS sequence"/>
</dbReference>
<keyword evidence="2" id="KW-1185">Reference proteome</keyword>
<dbReference type="AlphaFoldDB" id="A0A949NGI6"/>
<evidence type="ECO:0000313" key="2">
    <source>
        <dbReference type="Proteomes" id="UP000712157"/>
    </source>
</evidence>
<protein>
    <submittedName>
        <fullName evidence="1">Uncharacterized protein</fullName>
    </submittedName>
</protein>
<reference evidence="1" key="1">
    <citation type="submission" date="2021-06" db="EMBL/GenBank/DDBJ databases">
        <title>Description of novel taxa of the family Lachnospiraceae.</title>
        <authorList>
            <person name="Chaplin A.V."/>
            <person name="Sokolova S.R."/>
            <person name="Pikina A.P."/>
            <person name="Korzhanova M."/>
            <person name="Belova V."/>
            <person name="Korostin D."/>
            <person name="Efimov B.A."/>
        </authorList>
    </citation>
    <scope>NUCLEOTIDE SEQUENCE</scope>
    <source>
        <strain evidence="1">ASD5720</strain>
    </source>
</reference>
<dbReference type="EMBL" id="JAHQCW010000010">
    <property type="protein sequence ID" value="MBU9736533.1"/>
    <property type="molecule type" value="Genomic_DNA"/>
</dbReference>
<dbReference type="RefSeq" id="WP_238721357.1">
    <property type="nucleotide sequence ID" value="NZ_JAHQCW010000010.1"/>
</dbReference>
<organism evidence="1 2">
    <name type="scientific">Diplocloster agilis</name>
    <dbReference type="NCBI Taxonomy" id="2850323"/>
    <lineage>
        <taxon>Bacteria</taxon>
        <taxon>Bacillati</taxon>
        <taxon>Bacillota</taxon>
        <taxon>Clostridia</taxon>
        <taxon>Lachnospirales</taxon>
        <taxon>Lachnospiraceae</taxon>
        <taxon>Diplocloster</taxon>
    </lineage>
</organism>
<accession>A0A949NGI6</accession>
<name>A0A949NGI6_9FIRM</name>
<comment type="caution">
    <text evidence="1">The sequence shown here is derived from an EMBL/GenBank/DDBJ whole genome shotgun (WGS) entry which is preliminary data.</text>
</comment>
<proteinExistence type="predicted"/>